<proteinExistence type="predicted"/>
<reference evidence="1 2" key="1">
    <citation type="submission" date="2020-09" db="EMBL/GenBank/DDBJ databases">
        <title>De no assembly of potato wild relative species, Solanum commersonii.</title>
        <authorList>
            <person name="Cho K."/>
        </authorList>
    </citation>
    <scope>NUCLEOTIDE SEQUENCE [LARGE SCALE GENOMIC DNA]</scope>
    <source>
        <strain evidence="1">LZ3.2</strain>
        <tissue evidence="1">Leaf</tissue>
    </source>
</reference>
<dbReference type="AlphaFoldDB" id="A0A9J6ATF4"/>
<name>A0A9J6ATF4_SOLCO</name>
<gene>
    <name evidence="1" type="ORF">H5410_013071</name>
</gene>
<accession>A0A9J6ATF4</accession>
<dbReference type="Proteomes" id="UP000824120">
    <property type="component" value="Chromosome 2"/>
</dbReference>
<keyword evidence="2" id="KW-1185">Reference proteome</keyword>
<evidence type="ECO:0000313" key="1">
    <source>
        <dbReference type="EMBL" id="KAG5627853.1"/>
    </source>
</evidence>
<protein>
    <submittedName>
        <fullName evidence="1">Uncharacterized protein</fullName>
    </submittedName>
</protein>
<organism evidence="1 2">
    <name type="scientific">Solanum commersonii</name>
    <name type="common">Commerson's wild potato</name>
    <name type="synonym">Commerson's nightshade</name>
    <dbReference type="NCBI Taxonomy" id="4109"/>
    <lineage>
        <taxon>Eukaryota</taxon>
        <taxon>Viridiplantae</taxon>
        <taxon>Streptophyta</taxon>
        <taxon>Embryophyta</taxon>
        <taxon>Tracheophyta</taxon>
        <taxon>Spermatophyta</taxon>
        <taxon>Magnoliopsida</taxon>
        <taxon>eudicotyledons</taxon>
        <taxon>Gunneridae</taxon>
        <taxon>Pentapetalae</taxon>
        <taxon>asterids</taxon>
        <taxon>lamiids</taxon>
        <taxon>Solanales</taxon>
        <taxon>Solanaceae</taxon>
        <taxon>Solanoideae</taxon>
        <taxon>Solaneae</taxon>
        <taxon>Solanum</taxon>
    </lineage>
</organism>
<evidence type="ECO:0000313" key="2">
    <source>
        <dbReference type="Proteomes" id="UP000824120"/>
    </source>
</evidence>
<sequence>MAEDKRNGNKMHQCANETIPPIKENILGVIPEEVELQCLAKDEKDTTPTKKNILGVILEKVELELLTENEDE</sequence>
<dbReference type="EMBL" id="JACXVP010000002">
    <property type="protein sequence ID" value="KAG5627853.1"/>
    <property type="molecule type" value="Genomic_DNA"/>
</dbReference>
<comment type="caution">
    <text evidence="1">The sequence shown here is derived from an EMBL/GenBank/DDBJ whole genome shotgun (WGS) entry which is preliminary data.</text>
</comment>